<keyword evidence="2 6" id="KW-0441">Lipid A biosynthesis</keyword>
<dbReference type="SUPFAM" id="SSF51161">
    <property type="entry name" value="Trimeric LpxA-like enzymes"/>
    <property type="match status" value="1"/>
</dbReference>
<comment type="catalytic activity">
    <reaction evidence="6">
        <text>a (3R)-hydroxyacyl-[ACP] + UDP-N-acetyl-alpha-D-glucosamine = a UDP-3-O-[(3R)-3-hydroxyacyl]-N-acetyl-alpha-D-glucosamine + holo-[ACP]</text>
        <dbReference type="Rhea" id="RHEA:67812"/>
        <dbReference type="Rhea" id="RHEA-COMP:9685"/>
        <dbReference type="Rhea" id="RHEA-COMP:9945"/>
        <dbReference type="ChEBI" id="CHEBI:57705"/>
        <dbReference type="ChEBI" id="CHEBI:64479"/>
        <dbReference type="ChEBI" id="CHEBI:78827"/>
        <dbReference type="ChEBI" id="CHEBI:173225"/>
        <dbReference type="EC" id="2.3.1.129"/>
    </reaction>
</comment>
<reference evidence="8 9" key="1">
    <citation type="submission" date="2017-10" db="EMBL/GenBank/DDBJ databases">
        <title>Genome sequence of Caulobacter mirabilis FWC38.</title>
        <authorList>
            <person name="Fiebig A."/>
            <person name="Crosson S."/>
        </authorList>
    </citation>
    <scope>NUCLEOTIDE SEQUENCE [LARGE SCALE GENOMIC DNA]</scope>
    <source>
        <strain evidence="8 9">FWC 38</strain>
    </source>
</reference>
<dbReference type="InterPro" id="IPR011004">
    <property type="entry name" value="Trimer_LpxA-like_sf"/>
</dbReference>
<evidence type="ECO:0000256" key="3">
    <source>
        <dbReference type="ARBA" id="ARBA00022679"/>
    </source>
</evidence>
<evidence type="ECO:0000256" key="6">
    <source>
        <dbReference type="HAMAP-Rule" id="MF_00387"/>
    </source>
</evidence>
<name>A0A2D2AXV5_9CAUL</name>
<evidence type="ECO:0000313" key="9">
    <source>
        <dbReference type="Proteomes" id="UP000228945"/>
    </source>
</evidence>
<dbReference type="Gene3D" id="1.20.1180.10">
    <property type="entry name" value="Udp N-acetylglucosamine O-acyltransferase, C-terminal domain"/>
    <property type="match status" value="1"/>
</dbReference>
<dbReference type="PANTHER" id="PTHR43480">
    <property type="entry name" value="ACYL-[ACYL-CARRIER-PROTEIN]--UDP-N-ACETYLGLUCOSAMINE O-ACYLTRANSFERASE"/>
    <property type="match status" value="1"/>
</dbReference>
<comment type="similarity">
    <text evidence="6">Belongs to the transferase hexapeptide repeat family. LpxA subfamily.</text>
</comment>
<dbReference type="GO" id="GO:0009245">
    <property type="term" value="P:lipid A biosynthetic process"/>
    <property type="evidence" value="ECO:0007669"/>
    <property type="project" value="UniProtKB-UniRule"/>
</dbReference>
<keyword evidence="4 6" id="KW-0443">Lipid metabolism</keyword>
<gene>
    <name evidence="6" type="primary">lpxA</name>
    <name evidence="8" type="ORF">CSW64_10705</name>
</gene>
<dbReference type="NCBIfam" id="NF003657">
    <property type="entry name" value="PRK05289.1"/>
    <property type="match status" value="1"/>
</dbReference>
<dbReference type="Pfam" id="PF13720">
    <property type="entry name" value="Acetyltransf_11"/>
    <property type="match status" value="1"/>
</dbReference>
<dbReference type="KEGG" id="cmb:CSW64_10705"/>
<dbReference type="AlphaFoldDB" id="A0A2D2AXV5"/>
<comment type="subcellular location">
    <subcellularLocation>
        <location evidence="6">Cytoplasm</location>
    </subcellularLocation>
</comment>
<dbReference type="InterPro" id="IPR010137">
    <property type="entry name" value="Lipid_A_LpxA"/>
</dbReference>
<dbReference type="PANTHER" id="PTHR43480:SF1">
    <property type="entry name" value="ACYL-[ACYL-CARRIER-PROTEIN]--UDP-N-ACETYLGLUCOSAMINE O-ACYLTRANSFERASE, MITOCHONDRIAL-RELATED"/>
    <property type="match status" value="1"/>
</dbReference>
<dbReference type="OrthoDB" id="9807278at2"/>
<dbReference type="NCBIfam" id="TIGR01852">
    <property type="entry name" value="lipid_A_lpxA"/>
    <property type="match status" value="1"/>
</dbReference>
<dbReference type="InterPro" id="IPR029098">
    <property type="entry name" value="Acetyltransf_C"/>
</dbReference>
<evidence type="ECO:0000256" key="5">
    <source>
        <dbReference type="ARBA" id="ARBA00023315"/>
    </source>
</evidence>
<accession>A0A2D2AXV5</accession>
<sequence length="264" mass="28225">MTTIHPTAIVDPKAKLHETVEIGPFCTVGPDVTLGKGVRLISHAVVEGVTEVGEDCVLHPFACLGGPPQHLAHKGEPTRVVVGARNIFREHATVHAGTAGGRGVTTIGDDGLFMVSVHIGHDCIIGSKVTAAPSVAVGGHVTVSDFVFLGGLAAIHQFTRVGRYAFVGGGGIVTKDVIPYGSVWGNHAHLEGLNLIGLKRRGFTREQIATLRAAYRLLFADEGTFQERIEDVEEGYSNVPEIMEILEFIREDASRPLCLPQRES</sequence>
<evidence type="ECO:0000259" key="7">
    <source>
        <dbReference type="Pfam" id="PF13720"/>
    </source>
</evidence>
<proteinExistence type="inferred from homology"/>
<dbReference type="EMBL" id="CP024201">
    <property type="protein sequence ID" value="ATQ42846.1"/>
    <property type="molecule type" value="Genomic_DNA"/>
</dbReference>
<keyword evidence="9" id="KW-1185">Reference proteome</keyword>
<comment type="subunit">
    <text evidence="6">Homotrimer.</text>
</comment>
<dbReference type="Gene3D" id="2.160.10.10">
    <property type="entry name" value="Hexapeptide repeat proteins"/>
    <property type="match status" value="1"/>
</dbReference>
<comment type="function">
    <text evidence="6">Involved in the biosynthesis of lipid A, a phosphorylated glycolipid that anchors the lipopolysaccharide to the outer membrane of the cell.</text>
</comment>
<evidence type="ECO:0000313" key="8">
    <source>
        <dbReference type="EMBL" id="ATQ42846.1"/>
    </source>
</evidence>
<evidence type="ECO:0000256" key="4">
    <source>
        <dbReference type="ARBA" id="ARBA00023098"/>
    </source>
</evidence>
<dbReference type="Proteomes" id="UP000228945">
    <property type="component" value="Chromosome"/>
</dbReference>
<dbReference type="EC" id="2.3.1.129" evidence="6"/>
<dbReference type="PIRSF" id="PIRSF000456">
    <property type="entry name" value="UDP-GlcNAc_acltr"/>
    <property type="match status" value="1"/>
</dbReference>
<keyword evidence="3 6" id="KW-0808">Transferase</keyword>
<evidence type="ECO:0000256" key="1">
    <source>
        <dbReference type="ARBA" id="ARBA00022516"/>
    </source>
</evidence>
<dbReference type="RefSeq" id="WP_099622099.1">
    <property type="nucleotide sequence ID" value="NZ_CP024201.1"/>
</dbReference>
<feature type="domain" description="UDP N-acetylglucosamine O-acyltransferase C-terminal" evidence="7">
    <location>
        <begin position="176"/>
        <end position="257"/>
    </location>
</feature>
<dbReference type="GO" id="GO:0005737">
    <property type="term" value="C:cytoplasm"/>
    <property type="evidence" value="ECO:0007669"/>
    <property type="project" value="UniProtKB-SubCell"/>
</dbReference>
<evidence type="ECO:0000256" key="2">
    <source>
        <dbReference type="ARBA" id="ARBA00022556"/>
    </source>
</evidence>
<protein>
    <recommendedName>
        <fullName evidence="6">Acyl-[acyl-carrier-protein]--UDP-N-acetylglucosamine O-acyltransferase</fullName>
        <shortName evidence="6">UDP-N-acetylglucosamine acyltransferase</shortName>
        <ecNumber evidence="6">2.3.1.129</ecNumber>
    </recommendedName>
</protein>
<organism evidence="8 9">
    <name type="scientific">Caulobacter mirabilis</name>
    <dbReference type="NCBI Taxonomy" id="69666"/>
    <lineage>
        <taxon>Bacteria</taxon>
        <taxon>Pseudomonadati</taxon>
        <taxon>Pseudomonadota</taxon>
        <taxon>Alphaproteobacteria</taxon>
        <taxon>Caulobacterales</taxon>
        <taxon>Caulobacteraceae</taxon>
        <taxon>Caulobacter</taxon>
    </lineage>
</organism>
<keyword evidence="6" id="KW-0677">Repeat</keyword>
<dbReference type="InterPro" id="IPR037157">
    <property type="entry name" value="Acetyltransf_C_sf"/>
</dbReference>
<dbReference type="HAMAP" id="MF_00387">
    <property type="entry name" value="LpxA"/>
    <property type="match status" value="1"/>
</dbReference>
<dbReference type="CDD" id="cd03351">
    <property type="entry name" value="LbH_UDP-GlcNAc_AT"/>
    <property type="match status" value="1"/>
</dbReference>
<dbReference type="GO" id="GO:0016020">
    <property type="term" value="C:membrane"/>
    <property type="evidence" value="ECO:0007669"/>
    <property type="project" value="GOC"/>
</dbReference>
<keyword evidence="6" id="KW-0963">Cytoplasm</keyword>
<dbReference type="UniPathway" id="UPA00359">
    <property type="reaction ID" value="UER00477"/>
</dbReference>
<dbReference type="GO" id="GO:0008780">
    <property type="term" value="F:acyl-[acyl-carrier-protein]-UDP-N-acetylglucosamine O-acyltransferase activity"/>
    <property type="evidence" value="ECO:0007669"/>
    <property type="project" value="UniProtKB-UniRule"/>
</dbReference>
<comment type="pathway">
    <text evidence="6">Glycolipid biosynthesis; lipid IV(A) biosynthesis; lipid IV(A) from (3R)-3-hydroxytetradecanoyl-[acyl-carrier-protein] and UDP-N-acetyl-alpha-D-glucosamine: step 1/6.</text>
</comment>
<keyword evidence="5 6" id="KW-0012">Acyltransferase</keyword>
<keyword evidence="1 6" id="KW-0444">Lipid biosynthesis</keyword>